<reference evidence="9 10" key="1">
    <citation type="submission" date="2013-08" db="EMBL/GenBank/DDBJ databases">
        <authorList>
            <person name="Weinstock G."/>
            <person name="Sodergren E."/>
            <person name="Wylie T."/>
            <person name="Fulton L."/>
            <person name="Fulton R."/>
            <person name="Fronick C."/>
            <person name="O'Laughlin M."/>
            <person name="Godfrey J."/>
            <person name="Miner T."/>
            <person name="Herter B."/>
            <person name="Appelbaum E."/>
            <person name="Cordes M."/>
            <person name="Lek S."/>
            <person name="Wollam A."/>
            <person name="Pepin K.H."/>
            <person name="Palsikar V.B."/>
            <person name="Mitreva M."/>
            <person name="Wilson R.K."/>
        </authorList>
    </citation>
    <scope>NUCLEOTIDE SEQUENCE [LARGE SCALE GENOMIC DNA]</scope>
    <source>
        <strain evidence="9 10">ATCC 12856</strain>
    </source>
</reference>
<organism evidence="9 10">
    <name type="scientific">Aneurinibacillus aneurinilyticus ATCC 12856</name>
    <dbReference type="NCBI Taxonomy" id="649747"/>
    <lineage>
        <taxon>Bacteria</taxon>
        <taxon>Bacillati</taxon>
        <taxon>Bacillota</taxon>
        <taxon>Bacilli</taxon>
        <taxon>Bacillales</taxon>
        <taxon>Paenibacillaceae</taxon>
        <taxon>Aneurinibacillus group</taxon>
        <taxon>Aneurinibacillus</taxon>
    </lineage>
</organism>
<evidence type="ECO:0000256" key="7">
    <source>
        <dbReference type="ARBA" id="ARBA00023136"/>
    </source>
</evidence>
<keyword evidence="7 8" id="KW-0472">Membrane</keyword>
<dbReference type="InterPro" id="IPR036458">
    <property type="entry name" value="Na:dicarbo_symporter_sf"/>
</dbReference>
<feature type="transmembrane region" description="Helical" evidence="8">
    <location>
        <begin position="36"/>
        <end position="60"/>
    </location>
</feature>
<dbReference type="EMBL" id="AWSJ01000179">
    <property type="protein sequence ID" value="ERI08918.1"/>
    <property type="molecule type" value="Genomic_DNA"/>
</dbReference>
<keyword evidence="4 8" id="KW-0812">Transmembrane</keyword>
<evidence type="ECO:0000256" key="6">
    <source>
        <dbReference type="ARBA" id="ARBA00022989"/>
    </source>
</evidence>
<evidence type="ECO:0000256" key="3">
    <source>
        <dbReference type="ARBA" id="ARBA00022475"/>
    </source>
</evidence>
<keyword evidence="10" id="KW-1185">Reference proteome</keyword>
<dbReference type="GO" id="GO:0006835">
    <property type="term" value="P:dicarboxylic acid transport"/>
    <property type="evidence" value="ECO:0007669"/>
    <property type="project" value="TreeGrafter"/>
</dbReference>
<keyword evidence="2" id="KW-0813">Transport</keyword>
<sequence length="86" mass="9313">MKTKFAFFILTATALGALFGYFFPETGVAIKPLGDAFIRLIKMVVIPVIVTTLLVGITGVGDIKRMGRVGVKTIVWDCTGKHPTRS</sequence>
<dbReference type="Pfam" id="PF00375">
    <property type="entry name" value="SDF"/>
    <property type="match status" value="1"/>
</dbReference>
<dbReference type="AlphaFoldDB" id="U1X2Z8"/>
<dbReference type="PROSITE" id="PS00713">
    <property type="entry name" value="NA_DICARBOXYL_SYMP_1"/>
    <property type="match status" value="1"/>
</dbReference>
<evidence type="ECO:0000313" key="10">
    <source>
        <dbReference type="Proteomes" id="UP000016511"/>
    </source>
</evidence>
<dbReference type="SUPFAM" id="SSF118215">
    <property type="entry name" value="Proton glutamate symport protein"/>
    <property type="match status" value="1"/>
</dbReference>
<dbReference type="InterPro" id="IPR001991">
    <property type="entry name" value="Na-dicarboxylate_symporter"/>
</dbReference>
<dbReference type="PANTHER" id="PTHR42865:SF7">
    <property type="entry name" value="PROTON_GLUTAMATE-ASPARTATE SYMPORTER"/>
    <property type="match status" value="1"/>
</dbReference>
<gene>
    <name evidence="9" type="ORF">HMPREF0083_02993</name>
</gene>
<comment type="subcellular location">
    <subcellularLocation>
        <location evidence="1">Cell membrane</location>
        <topology evidence="1">Multi-pass membrane protein</topology>
    </subcellularLocation>
</comment>
<name>U1X2Z8_ANEAE</name>
<accession>U1X2Z8</accession>
<evidence type="ECO:0000313" key="9">
    <source>
        <dbReference type="EMBL" id="ERI08918.1"/>
    </source>
</evidence>
<dbReference type="GO" id="GO:0015293">
    <property type="term" value="F:symporter activity"/>
    <property type="evidence" value="ECO:0007669"/>
    <property type="project" value="UniProtKB-KW"/>
</dbReference>
<keyword evidence="6 8" id="KW-1133">Transmembrane helix</keyword>
<dbReference type="Gene3D" id="1.10.3860.10">
    <property type="entry name" value="Sodium:dicarboxylate symporter"/>
    <property type="match status" value="1"/>
</dbReference>
<dbReference type="eggNOG" id="COG1301">
    <property type="taxonomic scope" value="Bacteria"/>
</dbReference>
<proteinExistence type="predicted"/>
<dbReference type="GO" id="GO:0005886">
    <property type="term" value="C:plasma membrane"/>
    <property type="evidence" value="ECO:0007669"/>
    <property type="project" value="UniProtKB-SubCell"/>
</dbReference>
<keyword evidence="3" id="KW-1003">Cell membrane</keyword>
<protein>
    <submittedName>
        <fullName evidence="9">Uncharacterized protein</fullName>
    </submittedName>
</protein>
<dbReference type="Proteomes" id="UP000016511">
    <property type="component" value="Unassembled WGS sequence"/>
</dbReference>
<comment type="caution">
    <text evidence="9">The sequence shown here is derived from an EMBL/GenBank/DDBJ whole genome shotgun (WGS) entry which is preliminary data.</text>
</comment>
<dbReference type="STRING" id="649747.HMPREF0083_02993"/>
<evidence type="ECO:0000256" key="8">
    <source>
        <dbReference type="SAM" id="Phobius"/>
    </source>
</evidence>
<dbReference type="InterPro" id="IPR018107">
    <property type="entry name" value="Na-dicarboxylate_symporter_CS"/>
</dbReference>
<evidence type="ECO:0000256" key="2">
    <source>
        <dbReference type="ARBA" id="ARBA00022448"/>
    </source>
</evidence>
<dbReference type="HOGENOM" id="CLU_019375_4_4_9"/>
<dbReference type="PANTHER" id="PTHR42865">
    <property type="entry name" value="PROTON/GLUTAMATE-ASPARTATE SYMPORTER"/>
    <property type="match status" value="1"/>
</dbReference>
<dbReference type="PATRIC" id="fig|649747.3.peg.2713"/>
<evidence type="ECO:0000256" key="1">
    <source>
        <dbReference type="ARBA" id="ARBA00004651"/>
    </source>
</evidence>
<evidence type="ECO:0000256" key="5">
    <source>
        <dbReference type="ARBA" id="ARBA00022847"/>
    </source>
</evidence>
<keyword evidence="5" id="KW-0769">Symport</keyword>
<evidence type="ECO:0000256" key="4">
    <source>
        <dbReference type="ARBA" id="ARBA00022692"/>
    </source>
</evidence>